<dbReference type="InterPro" id="IPR010920">
    <property type="entry name" value="LSM_dom_sf"/>
</dbReference>
<comment type="similarity">
    <text evidence="2">Belongs to the MscS (TC 1.A.23) family.</text>
</comment>
<dbReference type="PANTHER" id="PTHR30347:SF1">
    <property type="entry name" value="MECHANOSENSITIVE CHANNEL MSCK"/>
    <property type="match status" value="1"/>
</dbReference>
<feature type="transmembrane region" description="Helical" evidence="7">
    <location>
        <begin position="520"/>
        <end position="546"/>
    </location>
</feature>
<keyword evidence="3" id="KW-1003">Cell membrane</keyword>
<feature type="transmembrane region" description="Helical" evidence="7">
    <location>
        <begin position="426"/>
        <end position="448"/>
    </location>
</feature>
<feature type="transmembrane region" description="Helical" evidence="7">
    <location>
        <begin position="567"/>
        <end position="585"/>
    </location>
</feature>
<evidence type="ECO:0000256" key="2">
    <source>
        <dbReference type="ARBA" id="ARBA00008017"/>
    </source>
</evidence>
<dbReference type="InterPro" id="IPR023408">
    <property type="entry name" value="MscS_beta-dom_sf"/>
</dbReference>
<dbReference type="Proteomes" id="UP000000490">
    <property type="component" value="Chromosome"/>
</dbReference>
<evidence type="ECO:0000256" key="3">
    <source>
        <dbReference type="ARBA" id="ARBA00022475"/>
    </source>
</evidence>
<feature type="transmembrane region" description="Helical" evidence="7">
    <location>
        <begin position="479"/>
        <end position="500"/>
    </location>
</feature>
<dbReference type="InterPro" id="IPR049278">
    <property type="entry name" value="MS_channel_C"/>
</dbReference>
<sequence>MCYYELIPYSFLFFMNRFFCCFLILLLSLGYLQANTLNKDGQLNQKISQINLFAESIYNSKESNNEQTLSYQRSKLLKDRSFISKHIAELNTRLERVDSILRFIDGKYQNEQFSEFINERVENNKYLNVKLKEYTRKRALILNELVLLKEVHLNIENALKHISSIRTYLRNQFRFEKNNVLWEPQAWYFAFHTFWDNITQVIKDIVFFLTLLGMYFFSKTVFSLDKCLFQNPKLKTKKKLFKATRKLNGIYFLLFSAVLYPLVVLGIGHLFRYLEIISSDTYYVMTIVSQVVGIYAFLIFILENFAQIYISKLLKTLFIIAYSTFGMIMYIFRSNLVSFTRGSLTSILSREEALILVFFFMLVMLIPIVCIFIKLGKVTTSNKSDIRVVHLVKYFMLGTLLFSILMMTLGGYPNFGMSAGFDMYQILYGSLYIYVFYKVSVIIVDMLMCNKTRVVVIRSLAETAIGGVKRAGVRYWIKNLIFILSIVMFLIILPLCLNIQSERLEDIWNTFFYEGGDILGLQLIPLITLMKSILVIIVAFFIYRFIILVANKRVFPYTNMDLGTREAILSIIKYIFVVIAIFLFIKSLGISNTAITFIISGLSVGLGFAMQDLVKNFFAGLVMLIERPVKIGDWVNVNNEIGVVKKISIRATEVLTFDNNSLIVPNNVMITNVVSNETLDPTSRLVLPLRISYAQPPQRVIEVCKQVVESEKRIFKTPAPEFLLTSYDEYSMEIAVRAYCLRTVKIYLLSDLRLKILDALKDNNIRIEYPKLDIYIKDTDK</sequence>
<reference evidence="10" key="1">
    <citation type="submission" date="2011-05" db="EMBL/GenBank/DDBJ databases">
        <authorList>
            <person name="Kuske C.R."/>
            <person name="Challacombe J.F."/>
            <person name="Siddaramappa S."/>
            <person name="Petersen J.M."/>
            <person name="Bruce D.C."/>
        </authorList>
    </citation>
    <scope>NUCLEOTIDE SEQUENCE</scope>
    <source>
        <strain evidence="10">TX077308</strain>
    </source>
</reference>
<dbReference type="InterPro" id="IPR011066">
    <property type="entry name" value="MscS_channel_C_sf"/>
</dbReference>
<keyword evidence="11" id="KW-1185">Reference proteome</keyword>
<dbReference type="EMBL" id="CP002872">
    <property type="protein sequence ID" value="AEI35838.1"/>
    <property type="molecule type" value="Genomic_DNA"/>
</dbReference>
<feature type="transmembrane region" description="Helical" evidence="7">
    <location>
        <begin position="353"/>
        <end position="373"/>
    </location>
</feature>
<name>A0ABN3ZLR1_FRAST</name>
<feature type="domain" description="Mechanosensitive ion channel MscS" evidence="8">
    <location>
        <begin position="612"/>
        <end position="676"/>
    </location>
</feature>
<dbReference type="PANTHER" id="PTHR30347">
    <property type="entry name" value="POTASSIUM CHANNEL RELATED"/>
    <property type="match status" value="1"/>
</dbReference>
<keyword evidence="5 7" id="KW-1133">Transmembrane helix</keyword>
<feature type="transmembrane region" description="Helical" evidence="7">
    <location>
        <begin position="283"/>
        <end position="302"/>
    </location>
</feature>
<evidence type="ECO:0000313" key="11">
    <source>
        <dbReference type="Proteomes" id="UP000000490"/>
    </source>
</evidence>
<evidence type="ECO:0000256" key="7">
    <source>
        <dbReference type="SAM" id="Phobius"/>
    </source>
</evidence>
<dbReference type="InterPro" id="IPR052702">
    <property type="entry name" value="MscS-like_channel"/>
</dbReference>
<comment type="subcellular location">
    <subcellularLocation>
        <location evidence="1">Cell membrane</location>
        <topology evidence="1">Multi-pass membrane protein</topology>
    </subcellularLocation>
</comment>
<dbReference type="InterPro" id="IPR011014">
    <property type="entry name" value="MscS_channel_TM-2"/>
</dbReference>
<protein>
    <submittedName>
        <fullName evidence="10">Potassium efflux system KefA protein / Small-conductance mechanosensitive channel</fullName>
    </submittedName>
</protein>
<dbReference type="SUPFAM" id="SSF50182">
    <property type="entry name" value="Sm-like ribonucleoproteins"/>
    <property type="match status" value="1"/>
</dbReference>
<evidence type="ECO:0000256" key="1">
    <source>
        <dbReference type="ARBA" id="ARBA00004651"/>
    </source>
</evidence>
<feature type="transmembrane region" description="Helical" evidence="7">
    <location>
        <begin position="314"/>
        <end position="333"/>
    </location>
</feature>
<dbReference type="SUPFAM" id="SSF82689">
    <property type="entry name" value="Mechanosensitive channel protein MscS (YggB), C-terminal domain"/>
    <property type="match status" value="1"/>
</dbReference>
<dbReference type="Gene3D" id="2.30.30.60">
    <property type="match status" value="1"/>
</dbReference>
<dbReference type="Pfam" id="PF00924">
    <property type="entry name" value="MS_channel_2nd"/>
    <property type="match status" value="1"/>
</dbReference>
<evidence type="ECO:0000256" key="4">
    <source>
        <dbReference type="ARBA" id="ARBA00022692"/>
    </source>
</evidence>
<keyword evidence="6 7" id="KW-0472">Membrane</keyword>
<evidence type="ECO:0000256" key="6">
    <source>
        <dbReference type="ARBA" id="ARBA00023136"/>
    </source>
</evidence>
<dbReference type="SUPFAM" id="SSF82861">
    <property type="entry name" value="Mechanosensitive channel protein MscS (YggB), transmembrane region"/>
    <property type="match status" value="1"/>
</dbReference>
<dbReference type="InterPro" id="IPR006685">
    <property type="entry name" value="MscS_channel_2nd"/>
</dbReference>
<feature type="transmembrane region" description="Helical" evidence="7">
    <location>
        <begin position="591"/>
        <end position="609"/>
    </location>
</feature>
<proteinExistence type="inferred from homology"/>
<gene>
    <name evidence="10" type="ordered locus">F7308_0911</name>
</gene>
<feature type="transmembrane region" description="Helical" evidence="7">
    <location>
        <begin position="250"/>
        <end position="271"/>
    </location>
</feature>
<organism evidence="10 11">
    <name type="scientific">Francisella salina</name>
    <dbReference type="NCBI Taxonomy" id="573569"/>
    <lineage>
        <taxon>Bacteria</taxon>
        <taxon>Pseudomonadati</taxon>
        <taxon>Pseudomonadota</taxon>
        <taxon>Gammaproteobacteria</taxon>
        <taxon>Thiotrichales</taxon>
        <taxon>Francisellaceae</taxon>
        <taxon>Francisella</taxon>
    </lineage>
</organism>
<evidence type="ECO:0000313" key="10">
    <source>
        <dbReference type="EMBL" id="AEI35838.1"/>
    </source>
</evidence>
<accession>A0ABN3ZLR1</accession>
<feature type="transmembrane region" description="Helical" evidence="7">
    <location>
        <begin position="394"/>
        <end position="414"/>
    </location>
</feature>
<evidence type="ECO:0000259" key="8">
    <source>
        <dbReference type="Pfam" id="PF00924"/>
    </source>
</evidence>
<dbReference type="Gene3D" id="1.10.287.1260">
    <property type="match status" value="1"/>
</dbReference>
<dbReference type="Pfam" id="PF21082">
    <property type="entry name" value="MS_channel_3rd"/>
    <property type="match status" value="1"/>
</dbReference>
<evidence type="ECO:0000259" key="9">
    <source>
        <dbReference type="Pfam" id="PF21082"/>
    </source>
</evidence>
<feature type="domain" description="Mechanosensitive ion channel MscS C-terminal" evidence="9">
    <location>
        <begin position="690"/>
        <end position="767"/>
    </location>
</feature>
<dbReference type="Gene3D" id="3.30.70.100">
    <property type="match status" value="1"/>
</dbReference>
<keyword evidence="4 7" id="KW-0812">Transmembrane</keyword>
<evidence type="ECO:0000256" key="5">
    <source>
        <dbReference type="ARBA" id="ARBA00022989"/>
    </source>
</evidence>